<dbReference type="RefSeq" id="WP_157397497.1">
    <property type="nucleotide sequence ID" value="NZ_WSEL01000003.1"/>
</dbReference>
<evidence type="ECO:0000256" key="2">
    <source>
        <dbReference type="ARBA" id="ARBA00022475"/>
    </source>
</evidence>
<accession>A0A6N8IRM9</accession>
<evidence type="ECO:0000256" key="6">
    <source>
        <dbReference type="SAM" id="Coils"/>
    </source>
</evidence>
<evidence type="ECO:0000313" key="9">
    <source>
        <dbReference type="EMBL" id="MVQ29497.1"/>
    </source>
</evidence>
<evidence type="ECO:0000313" key="10">
    <source>
        <dbReference type="Proteomes" id="UP000469385"/>
    </source>
</evidence>
<keyword evidence="4 7" id="KW-1133">Transmembrane helix</keyword>
<feature type="coiled-coil region" evidence="6">
    <location>
        <begin position="333"/>
        <end position="367"/>
    </location>
</feature>
<dbReference type="InterPro" id="IPR017468">
    <property type="entry name" value="Chain_len_reg_EpsF"/>
</dbReference>
<reference evidence="9 10" key="1">
    <citation type="submission" date="2019-12" db="EMBL/GenBank/DDBJ databases">
        <authorList>
            <person name="Huq M.A."/>
        </authorList>
    </citation>
    <scope>NUCLEOTIDE SEQUENCE [LARGE SCALE GENOMIC DNA]</scope>
    <source>
        <strain evidence="9 10">MAH-25</strain>
    </source>
</reference>
<keyword evidence="2" id="KW-1003">Cell membrane</keyword>
<dbReference type="GO" id="GO:0004713">
    <property type="term" value="F:protein tyrosine kinase activity"/>
    <property type="evidence" value="ECO:0007669"/>
    <property type="project" value="TreeGrafter"/>
</dbReference>
<dbReference type="PANTHER" id="PTHR32309">
    <property type="entry name" value="TYROSINE-PROTEIN KINASE"/>
    <property type="match status" value="1"/>
</dbReference>
<dbReference type="InterPro" id="IPR003856">
    <property type="entry name" value="LPS_length_determ_N"/>
</dbReference>
<dbReference type="GO" id="GO:0005886">
    <property type="term" value="C:plasma membrane"/>
    <property type="evidence" value="ECO:0007669"/>
    <property type="project" value="UniProtKB-SubCell"/>
</dbReference>
<sequence length="467" mass="51418">MNLYQFLSILRARRFVAFGIFLATVALALAWTLLRPSYYTARAPVLVDIRSTDPLGSNQWQPAIPASYMATQIDIARSDRVAERVVETLGLEKDAKAREEWQQTSGGRGEFKTWLAGNLQTQLDVKPARESNIINIAYTSRSSQEAAKIANAFSQAYLDIALDIKTDPAKRYSSWFEEQLKFARGKLEESTKRLTDYQQKTGVISADGVDMETQRLNELSSQLTMVQGQLTDVANKRNAGVGVAEVMVSPLINSLKADIARQEARIQEASANLGSRHPQMVRMQDELNAMRSRLNSETSSIGNSINTAFEVGRARERELSGAVNAQRARVMQFNKYRDELSVLRRDVDTAQKAYEALSERASNSKLQALTNQTNIQRLATAVEPLEPRGPTTKLALLVAAFGGLLLAIAGAVLLELMNRRVRSVDDLQLATGLPILASLPAHNGRESLALLANGPTRPALGYRGSLA</sequence>
<evidence type="ECO:0000256" key="1">
    <source>
        <dbReference type="ARBA" id="ARBA00004651"/>
    </source>
</evidence>
<keyword evidence="10" id="KW-1185">Reference proteome</keyword>
<organism evidence="9 10">
    <name type="scientific">Ramlibacter pinisoli</name>
    <dbReference type="NCBI Taxonomy" id="2682844"/>
    <lineage>
        <taxon>Bacteria</taxon>
        <taxon>Pseudomonadati</taxon>
        <taxon>Pseudomonadota</taxon>
        <taxon>Betaproteobacteria</taxon>
        <taxon>Burkholderiales</taxon>
        <taxon>Comamonadaceae</taxon>
        <taxon>Ramlibacter</taxon>
    </lineage>
</organism>
<dbReference type="EMBL" id="WSEL01000003">
    <property type="protein sequence ID" value="MVQ29497.1"/>
    <property type="molecule type" value="Genomic_DNA"/>
</dbReference>
<feature type="transmembrane region" description="Helical" evidence="7">
    <location>
        <begin position="394"/>
        <end position="414"/>
    </location>
</feature>
<keyword evidence="3 7" id="KW-0812">Transmembrane</keyword>
<keyword evidence="6" id="KW-0175">Coiled coil</keyword>
<keyword evidence="5 7" id="KW-0472">Membrane</keyword>
<dbReference type="AlphaFoldDB" id="A0A6N8IRM9"/>
<dbReference type="NCBIfam" id="TIGR03017">
    <property type="entry name" value="EpsF"/>
    <property type="match status" value="1"/>
</dbReference>
<comment type="subcellular location">
    <subcellularLocation>
        <location evidence="1">Cell membrane</location>
        <topology evidence="1">Multi-pass membrane protein</topology>
    </subcellularLocation>
</comment>
<feature type="domain" description="Polysaccharide chain length determinant N-terminal" evidence="8">
    <location>
        <begin position="2"/>
        <end position="88"/>
    </location>
</feature>
<dbReference type="Pfam" id="PF02706">
    <property type="entry name" value="Wzz"/>
    <property type="match status" value="1"/>
</dbReference>
<evidence type="ECO:0000256" key="3">
    <source>
        <dbReference type="ARBA" id="ARBA00022692"/>
    </source>
</evidence>
<evidence type="ECO:0000256" key="5">
    <source>
        <dbReference type="ARBA" id="ARBA00023136"/>
    </source>
</evidence>
<name>A0A6N8IRM9_9BURK</name>
<dbReference type="InterPro" id="IPR050445">
    <property type="entry name" value="Bact_polysacc_biosynth/exp"/>
</dbReference>
<protein>
    <submittedName>
        <fullName evidence="9">Chain length determinant protein EpsF</fullName>
    </submittedName>
</protein>
<evidence type="ECO:0000256" key="4">
    <source>
        <dbReference type="ARBA" id="ARBA00022989"/>
    </source>
</evidence>
<evidence type="ECO:0000259" key="8">
    <source>
        <dbReference type="Pfam" id="PF02706"/>
    </source>
</evidence>
<dbReference type="Proteomes" id="UP000469385">
    <property type="component" value="Unassembled WGS sequence"/>
</dbReference>
<gene>
    <name evidence="9" type="primary">epsF</name>
    <name evidence="9" type="ORF">GON04_08560</name>
</gene>
<proteinExistence type="predicted"/>
<dbReference type="PANTHER" id="PTHR32309:SF13">
    <property type="entry name" value="FERRIC ENTEROBACTIN TRANSPORT PROTEIN FEPE"/>
    <property type="match status" value="1"/>
</dbReference>
<evidence type="ECO:0000256" key="7">
    <source>
        <dbReference type="SAM" id="Phobius"/>
    </source>
</evidence>
<comment type="caution">
    <text evidence="9">The sequence shown here is derived from an EMBL/GenBank/DDBJ whole genome shotgun (WGS) entry which is preliminary data.</text>
</comment>